<accession>A0ABS6DQJ5</accession>
<gene>
    <name evidence="2 4" type="primary">rplD</name>
    <name evidence="4" type="ORF">KQ875_03045</name>
</gene>
<feature type="compositionally biased region" description="Low complexity" evidence="3">
    <location>
        <begin position="16"/>
        <end position="35"/>
    </location>
</feature>
<comment type="caution">
    <text evidence="4">The sequence shown here is derived from an EMBL/GenBank/DDBJ whole genome shotgun (WGS) entry which is preliminary data.</text>
</comment>
<dbReference type="RefSeq" id="WP_216489250.1">
    <property type="nucleotide sequence ID" value="NZ_JAHMHH010000004.1"/>
</dbReference>
<evidence type="ECO:0000313" key="4">
    <source>
        <dbReference type="EMBL" id="MBU4692553.1"/>
    </source>
</evidence>
<comment type="function">
    <text evidence="2">One of the primary rRNA binding proteins, this protein initially binds near the 5'-end of the 23S rRNA. It is important during the early stages of 50S assembly. It makes multiple contacts with different domains of the 23S rRNA in the assembled 50S subunit and ribosome.</text>
</comment>
<comment type="function">
    <text evidence="2">Forms part of the polypeptide exit tunnel.</text>
</comment>
<dbReference type="NCBIfam" id="TIGR03953">
    <property type="entry name" value="rplD_bact"/>
    <property type="match status" value="1"/>
</dbReference>
<sequence>MAETKETKKTVKKTTKTTSSTKKPTTSKKTTTTKSTTKKTTEVKKTPVAVKKTNTPVETKTLKFNKEILNDRLFGLETVHTQAIFDTVLSDRASRRFSTHAVKNRGQVSGTGKKPWQQKGTGRARAGSLRSPIFVGGGRAFGPTTAKNYSLKVNKKVRSLAIRSALSQLAKAEQVFEYEFKLAKPSTSTLAQQLKELKLDNNKVLIVTSDLNVFLSARNLENVKTLKVTSLSVEELLATDCLLISETDLKILESLVK</sequence>
<dbReference type="Proteomes" id="UP000718793">
    <property type="component" value="Unassembled WGS sequence"/>
</dbReference>
<keyword evidence="2" id="KW-0694">RNA-binding</keyword>
<proteinExistence type="inferred from homology"/>
<name>A0ABS6DQJ5_9MOLU</name>
<dbReference type="PANTHER" id="PTHR10746:SF6">
    <property type="entry name" value="LARGE RIBOSOMAL SUBUNIT PROTEIN UL4M"/>
    <property type="match status" value="1"/>
</dbReference>
<dbReference type="InterPro" id="IPR013005">
    <property type="entry name" value="Ribosomal_uL4-like"/>
</dbReference>
<evidence type="ECO:0000256" key="3">
    <source>
        <dbReference type="SAM" id="MobiDB-lite"/>
    </source>
</evidence>
<organism evidence="4 5">
    <name type="scientific">Mycoplasma zalophi</name>
    <dbReference type="NCBI Taxonomy" id="191287"/>
    <lineage>
        <taxon>Bacteria</taxon>
        <taxon>Bacillati</taxon>
        <taxon>Mycoplasmatota</taxon>
        <taxon>Mollicutes</taxon>
        <taxon>Mycoplasmataceae</taxon>
        <taxon>Mycoplasma</taxon>
    </lineage>
</organism>
<protein>
    <recommendedName>
        <fullName evidence="1 2">Large ribosomal subunit protein uL4</fullName>
    </recommendedName>
</protein>
<dbReference type="GO" id="GO:0005840">
    <property type="term" value="C:ribosome"/>
    <property type="evidence" value="ECO:0007669"/>
    <property type="project" value="UniProtKB-KW"/>
</dbReference>
<evidence type="ECO:0000256" key="1">
    <source>
        <dbReference type="ARBA" id="ARBA00035244"/>
    </source>
</evidence>
<keyword evidence="5" id="KW-1185">Reference proteome</keyword>
<feature type="region of interest" description="Disordered" evidence="3">
    <location>
        <begin position="1"/>
        <end position="42"/>
    </location>
</feature>
<dbReference type="HAMAP" id="MF_01328_B">
    <property type="entry name" value="Ribosomal_uL4_B"/>
    <property type="match status" value="1"/>
</dbReference>
<keyword evidence="2" id="KW-0687">Ribonucleoprotein</keyword>
<keyword evidence="2" id="KW-0699">rRNA-binding</keyword>
<evidence type="ECO:0000313" key="5">
    <source>
        <dbReference type="Proteomes" id="UP000718793"/>
    </source>
</evidence>
<comment type="subunit">
    <text evidence="2">Part of the 50S ribosomal subunit.</text>
</comment>
<comment type="similarity">
    <text evidence="2">Belongs to the universal ribosomal protein uL4 family.</text>
</comment>
<dbReference type="EMBL" id="JAHMHH010000004">
    <property type="protein sequence ID" value="MBU4692553.1"/>
    <property type="molecule type" value="Genomic_DNA"/>
</dbReference>
<feature type="region of interest" description="Disordered" evidence="3">
    <location>
        <begin position="100"/>
        <end position="125"/>
    </location>
</feature>
<evidence type="ECO:0000256" key="2">
    <source>
        <dbReference type="HAMAP-Rule" id="MF_01328"/>
    </source>
</evidence>
<dbReference type="Pfam" id="PF00573">
    <property type="entry name" value="Ribosomal_L4"/>
    <property type="match status" value="1"/>
</dbReference>
<reference evidence="4" key="1">
    <citation type="submission" date="2021-06" db="EMBL/GenBank/DDBJ databases">
        <title>Novel Mycoplasma species detected in California sea lions (Zalophus californianus) from the USA.</title>
        <authorList>
            <person name="Volokhov D.V."/>
            <person name="Furtak V.A."/>
            <person name="Zagorodnyaya T.A."/>
        </authorList>
    </citation>
    <scope>NUCLEOTIDE SEQUENCE [LARGE SCALE GENOMIC DNA]</scope>
    <source>
        <strain evidence="4">CSL 5346</strain>
    </source>
</reference>
<dbReference type="InterPro" id="IPR002136">
    <property type="entry name" value="Ribosomal_uL4"/>
</dbReference>
<keyword evidence="2 4" id="KW-0689">Ribosomal protein</keyword>
<dbReference type="PANTHER" id="PTHR10746">
    <property type="entry name" value="50S RIBOSOMAL PROTEIN L4"/>
    <property type="match status" value="1"/>
</dbReference>